<dbReference type="EMBL" id="JAGKSB010000004">
    <property type="protein sequence ID" value="MBP3942863.1"/>
    <property type="molecule type" value="Genomic_DNA"/>
</dbReference>
<comment type="caution">
    <text evidence="2">The sequence shown here is derived from an EMBL/GenBank/DDBJ whole genome shotgun (WGS) entry which is preliminary data.</text>
</comment>
<evidence type="ECO:0000313" key="3">
    <source>
        <dbReference type="Proteomes" id="UP000679691"/>
    </source>
</evidence>
<dbReference type="PROSITE" id="PS51192">
    <property type="entry name" value="HELICASE_ATP_BIND_1"/>
    <property type="match status" value="1"/>
</dbReference>
<keyword evidence="3" id="KW-1185">Reference proteome</keyword>
<evidence type="ECO:0000313" key="2">
    <source>
        <dbReference type="EMBL" id="MBP3942863.1"/>
    </source>
</evidence>
<reference evidence="2" key="1">
    <citation type="submission" date="2021-03" db="EMBL/GenBank/DDBJ databases">
        <authorList>
            <person name="Lu T."/>
            <person name="Wang Q."/>
            <person name="Han X."/>
        </authorList>
    </citation>
    <scope>NUCLEOTIDE SEQUENCE</scope>
    <source>
        <strain evidence="2">WQ 2009</strain>
    </source>
</reference>
<dbReference type="InterPro" id="IPR027417">
    <property type="entry name" value="P-loop_NTPase"/>
</dbReference>
<dbReference type="Pfam" id="PF13087">
    <property type="entry name" value="AAA_12"/>
    <property type="match status" value="1"/>
</dbReference>
<dbReference type="InterPro" id="IPR014001">
    <property type="entry name" value="Helicase_ATP-bd"/>
</dbReference>
<dbReference type="PANTHER" id="PTHR10887:SF495">
    <property type="entry name" value="HELICASE SENATAXIN ISOFORM X1-RELATED"/>
    <property type="match status" value="1"/>
</dbReference>
<dbReference type="InterPro" id="IPR041677">
    <property type="entry name" value="DNA2/NAM7_AAA_11"/>
</dbReference>
<proteinExistence type="predicted"/>
<accession>A0A8T4H903</accession>
<name>A0A8T4H903_9SPHI</name>
<dbReference type="RefSeq" id="WP_353546349.1">
    <property type="nucleotide sequence ID" value="NZ_JAGKSB010000004.1"/>
</dbReference>
<dbReference type="SUPFAM" id="SSF52540">
    <property type="entry name" value="P-loop containing nucleoside triphosphate hydrolases"/>
    <property type="match status" value="1"/>
</dbReference>
<dbReference type="PANTHER" id="PTHR10887">
    <property type="entry name" value="DNA2/NAM7 HELICASE FAMILY"/>
    <property type="match status" value="1"/>
</dbReference>
<dbReference type="CDD" id="cd18808">
    <property type="entry name" value="SF1_C_Upf1"/>
    <property type="match status" value="1"/>
</dbReference>
<dbReference type="InterPro" id="IPR011604">
    <property type="entry name" value="PDDEXK-like_dom_sf"/>
</dbReference>
<evidence type="ECO:0000259" key="1">
    <source>
        <dbReference type="PROSITE" id="PS51192"/>
    </source>
</evidence>
<dbReference type="InterPro" id="IPR047187">
    <property type="entry name" value="SF1_C_Upf1"/>
</dbReference>
<protein>
    <submittedName>
        <fullName evidence="2">AAA family ATPase</fullName>
    </submittedName>
</protein>
<organism evidence="2 3">
    <name type="scientific">Rhinopithecimicrobium faecis</name>
    <dbReference type="NCBI Taxonomy" id="2820698"/>
    <lineage>
        <taxon>Bacteria</taxon>
        <taxon>Pseudomonadati</taxon>
        <taxon>Bacteroidota</taxon>
        <taxon>Sphingobacteriia</taxon>
        <taxon>Sphingobacteriales</taxon>
        <taxon>Sphingobacteriaceae</taxon>
        <taxon>Rhinopithecimicrobium</taxon>
    </lineage>
</organism>
<dbReference type="Proteomes" id="UP000679691">
    <property type="component" value="Unassembled WGS sequence"/>
</dbReference>
<dbReference type="Gene3D" id="3.90.320.10">
    <property type="match status" value="1"/>
</dbReference>
<dbReference type="GO" id="GO:0004386">
    <property type="term" value="F:helicase activity"/>
    <property type="evidence" value="ECO:0007669"/>
    <property type="project" value="InterPro"/>
</dbReference>
<dbReference type="AlphaFoldDB" id="A0A8T4H903"/>
<dbReference type="Gene3D" id="3.40.50.300">
    <property type="entry name" value="P-loop containing nucleotide triphosphate hydrolases"/>
    <property type="match status" value="2"/>
</dbReference>
<gene>
    <name evidence="2" type="ORF">J5U18_04675</name>
</gene>
<dbReference type="Pfam" id="PF13086">
    <property type="entry name" value="AAA_11"/>
    <property type="match status" value="2"/>
</dbReference>
<feature type="domain" description="Helicase ATP-binding" evidence="1">
    <location>
        <begin position="710"/>
        <end position="905"/>
    </location>
</feature>
<dbReference type="InterPro" id="IPR041679">
    <property type="entry name" value="DNA2/NAM7-like_C"/>
</dbReference>
<dbReference type="InterPro" id="IPR045055">
    <property type="entry name" value="DNA2/NAM7-like"/>
</dbReference>
<sequence length="1153" mass="131531">MAESSMAERGKAYFSTLQEILVVEAPLASKYGQLRQLVEQFTKAATADETLQFANLFSRIHYIADSARLDTVHFQRLNAFRIHANLISKGQLTATPTGIAYDSKAIAEAIGQLFEVFIPSEVAQLLPKDQGIAYPDTRPKSEQLIQQIRVLVYDKDDRYIYGYADNQLQQEPMKIKYNLLGINEEFNSSIAKIWKGCQLNLIDVERKENGDYHPQMIILEPDYLLDISSLAECMKDYGAHPLNYLKSKLEPSQNTKHILLGNAANAFLDDFVNQEEEAESSYATSMRKVFKNSPFEFSTCQDLNLKEHEHLFFEDTKTQFKNIQRVVQEQFKEKHIDRRHGILEPSFMCEPLGIQGRLDYLQLQSENGQQFVVELKSGKAPFPETNHSLIAVNHESQAFLYQIVVQKVLGVPFSNLKTYIFYSKYQENNANLRLSTPYMAAIKKILNVRNSIVAHEHLIATAKDTTTLRDLLLQINPEELIQNPTVSKSFLERYIVPQIEHFRRPFIENSALVLRYFYQFYSFVAKEHYIAKAGVQEGDNHRSVASLWQSSVAQKLDAGEIFIDLRILENKSAAAEAYIKLAIPDLARDFLPNFRTGDIVILYERNNDYDSVRNKQIFKGSIQAISPTEIVVRLRYKQQNAAVIPSESLFAIEHDYLDSSYSAMYRALYAFLKAAPDRQDLLLNQRPAQVNKQLTLSRNYISPEMDEIVLKAKQAKDYFLIVGPPGTGKTSIALKAMVEEFMTDPNHQILLLSYTNRAVDEICEALDAVDGKPDYIRVGSELSCELKHRPRLLNEVIKHMGSRAQVKELIQQHRIFVGTVASLASKTELFNLKHFHTAIIDEASQILEPNLLGILSARNSNGQNAVGRFILIGDTKQLPAVVLQSTEESKIQDASLLEIGITDRRQSLFERLYKQVKTKGEAQSWAILRKHGRMHPVIAAFPNIAFYNNELLEVPTKHQAEELVYQRMVLENVLQRIIATKRLAFFELKPKQPLVGSFKSNPEEAAYVQQLAAAIYSLYMQNDMKFSTEDSLGIITPYRSQIALIKRELHKLGIPALNEISVDTVERFQGSQRDIIIYNFCVNQPYQLEALGNVIEEEGQLIDRKLNVALTRAKKQLFLVGNPDLLAQNQIYYKLIQFIKARQGYIEEAELAL</sequence>